<dbReference type="EMBL" id="BARU01003464">
    <property type="protein sequence ID" value="GAH24035.1"/>
    <property type="molecule type" value="Genomic_DNA"/>
</dbReference>
<sequence length="29" mass="3237">EALGKASLKYFAKPYFVIASPFLTKVLAY</sequence>
<organism evidence="1">
    <name type="scientific">marine sediment metagenome</name>
    <dbReference type="NCBI Taxonomy" id="412755"/>
    <lineage>
        <taxon>unclassified sequences</taxon>
        <taxon>metagenomes</taxon>
        <taxon>ecological metagenomes</taxon>
    </lineage>
</organism>
<reference evidence="1" key="1">
    <citation type="journal article" date="2014" name="Front. Microbiol.">
        <title>High frequency of phylogenetically diverse reductive dehalogenase-homologous genes in deep subseafloor sedimentary metagenomes.</title>
        <authorList>
            <person name="Kawai M."/>
            <person name="Futagami T."/>
            <person name="Toyoda A."/>
            <person name="Takaki Y."/>
            <person name="Nishi S."/>
            <person name="Hori S."/>
            <person name="Arai W."/>
            <person name="Tsubouchi T."/>
            <person name="Morono Y."/>
            <person name="Uchiyama I."/>
            <person name="Ito T."/>
            <person name="Fujiyama A."/>
            <person name="Inagaki F."/>
            <person name="Takami H."/>
        </authorList>
    </citation>
    <scope>NUCLEOTIDE SEQUENCE</scope>
    <source>
        <strain evidence="1">Expedition CK06-06</strain>
    </source>
</reference>
<proteinExistence type="predicted"/>
<feature type="non-terminal residue" evidence="1">
    <location>
        <position position="1"/>
    </location>
</feature>
<name>X1EUS5_9ZZZZ</name>
<comment type="caution">
    <text evidence="1">The sequence shown here is derived from an EMBL/GenBank/DDBJ whole genome shotgun (WGS) entry which is preliminary data.</text>
</comment>
<gene>
    <name evidence="1" type="ORF">S03H2_07485</name>
</gene>
<evidence type="ECO:0000313" key="1">
    <source>
        <dbReference type="EMBL" id="GAH24035.1"/>
    </source>
</evidence>
<protein>
    <submittedName>
        <fullName evidence="1">Uncharacterized protein</fullName>
    </submittedName>
</protein>
<accession>X1EUS5</accession>
<dbReference type="AlphaFoldDB" id="X1EUS5"/>